<evidence type="ECO:0000313" key="2">
    <source>
        <dbReference type="EMBL" id="KDQ14945.1"/>
    </source>
</evidence>
<name>A0A067MJQ3_BOTB1</name>
<sequence length="1245" mass="131700">MEAQFNAGVPQKFEEECDRLASWLSDSRAYYTAARPQIVFLLEAAINRLAQWQVTPSSERPPIRELQSAEQGVKRVLVVIHQNLGQFKEDELRARLERMIVALGVARGVLYPIQGPPGGPHPHPHGNVPPPSQYQLRPVLAHPQSGTGPHHRYHGATAESLAAPLPYPPPAVSLPHPSHRPTQAHSIQARLRHTLVELTPSVDTRPLPPPSSNPPAPAPTPSASSMTLDMLYALDDEDESDGESVAPGPTSIPQQKPESTAPDLSYIPAPTSTTPAADMADSTDRLPPNGVDAKLPRITPPLNSTPVREGPAASSPTVADATAPAALDPKAAGSLTIHEPTDDTQSGVERQSTPVPAAQPAIAPPSNEGNEGHGATVPDTITAETSTDVQLSEHDSRQHHEGHTSQLADSILDSGAPSLNSGSRSTLPALSQQASDDDIPAASSIAPCDPSATLSSPLAAIHDHGSSPRKREGTKGSIDLGTLGSRSGSPVSTHVHDHSNGGASGPVPPGTGTPQPANADATNGVADDTESEPIPTPPFSNGVSEGTQENDHPSNVLGLQRSNIANEAANTPLHVIRQSSDQAEDMMTEEEPQPPMHADLDHDATPSAPEAPSAVAETCSDPDVHMADGVPDSGIDGAPSEIDTGVQFSTEALEATATQTTPKDTEMRSSVEALPSVDLDDAGEGNIVNTPQATNDDAGSAHNEDPTASSDPIVSHPIPSASPQPRPSASVEIALKSPLRHILLPILRECAGRLFTEAECANKLNGHIPDEHLLKIALNAPAIVKQLQTKIKEIPGLLALLQGQKRRRGDGGEEREQSAQDMPKRQKTNELSSPAEVDAILQAAGVATPEPETMAPDVAPDVAAGSPSAKVAEPQPSGLKLCVEVGDDERPAEMSNPQDSVEPHLPLPRPSTIEPSRDNSPPVEASQNVAPSRGSVLPPGTKPADVAEGQQEEAESPALVARPPVASGVVIEEGQNTLDQDRQTELPLDMDLDNFDDSENVQPLASTAPPADQDVEMSDITVDGSTIVGSATASPTRESVPAAPRSSLPPPTNDSHHHALNGRTSTSVLELTFDVDEAAFRSAQRWGQRFHRFSATEEHMCFELYCLPTATYSALEKDAFADASQKFKNAWPASGNTLWASLNAEEPNFAMHRMLAPPHTPCDEPVCVSAHIKPGANMLTIVHFGSYSDKTFVLRRYAPDAAMKEEALQYQRPQQVFDLWQAALERLRDFPLGESPTLHPGVSVN</sequence>
<feature type="compositionally biased region" description="Low complexity" evidence="1">
    <location>
        <begin position="354"/>
        <end position="365"/>
    </location>
</feature>
<feature type="region of interest" description="Disordered" evidence="1">
    <location>
        <begin position="849"/>
        <end position="1011"/>
    </location>
</feature>
<feature type="region of interest" description="Disordered" evidence="1">
    <location>
        <begin position="676"/>
        <end position="729"/>
    </location>
</feature>
<feature type="compositionally biased region" description="Basic and acidic residues" evidence="1">
    <location>
        <begin position="461"/>
        <end position="474"/>
    </location>
</feature>
<feature type="compositionally biased region" description="Basic and acidic residues" evidence="1">
    <location>
        <begin position="391"/>
        <end position="403"/>
    </location>
</feature>
<proteinExistence type="predicted"/>
<feature type="compositionally biased region" description="Polar residues" evidence="1">
    <location>
        <begin position="417"/>
        <end position="434"/>
    </location>
</feature>
<reference evidence="3" key="1">
    <citation type="journal article" date="2014" name="Proc. Natl. Acad. Sci. U.S.A.">
        <title>Extensive sampling of basidiomycete genomes demonstrates inadequacy of the white-rot/brown-rot paradigm for wood decay fungi.</title>
        <authorList>
            <person name="Riley R."/>
            <person name="Salamov A.A."/>
            <person name="Brown D.W."/>
            <person name="Nagy L.G."/>
            <person name="Floudas D."/>
            <person name="Held B.W."/>
            <person name="Levasseur A."/>
            <person name="Lombard V."/>
            <person name="Morin E."/>
            <person name="Otillar R."/>
            <person name="Lindquist E.A."/>
            <person name="Sun H."/>
            <person name="LaButti K.M."/>
            <person name="Schmutz J."/>
            <person name="Jabbour D."/>
            <person name="Luo H."/>
            <person name="Baker S.E."/>
            <person name="Pisabarro A.G."/>
            <person name="Walton J.D."/>
            <person name="Blanchette R.A."/>
            <person name="Henrissat B."/>
            <person name="Martin F."/>
            <person name="Cullen D."/>
            <person name="Hibbett D.S."/>
            <person name="Grigoriev I.V."/>
        </authorList>
    </citation>
    <scope>NUCLEOTIDE SEQUENCE [LARGE SCALE GENOMIC DNA]</scope>
    <source>
        <strain evidence="3">FD-172 SS1</strain>
    </source>
</reference>
<keyword evidence="3" id="KW-1185">Reference proteome</keyword>
<feature type="compositionally biased region" description="Pro residues" evidence="1">
    <location>
        <begin position="114"/>
        <end position="132"/>
    </location>
</feature>
<dbReference type="STRING" id="930990.A0A067MJQ3"/>
<evidence type="ECO:0000313" key="3">
    <source>
        <dbReference type="Proteomes" id="UP000027195"/>
    </source>
</evidence>
<dbReference type="EMBL" id="KL198035">
    <property type="protein sequence ID" value="KDQ14945.1"/>
    <property type="molecule type" value="Genomic_DNA"/>
</dbReference>
<gene>
    <name evidence="2" type="ORF">BOTBODRAFT_65887</name>
</gene>
<feature type="compositionally biased region" description="Acidic residues" evidence="1">
    <location>
        <begin position="582"/>
        <end position="592"/>
    </location>
</feature>
<feature type="compositionally biased region" description="Polar residues" evidence="1">
    <location>
        <begin position="687"/>
        <end position="697"/>
    </location>
</feature>
<dbReference type="AlphaFoldDB" id="A0A067MJQ3"/>
<feature type="compositionally biased region" description="Low complexity" evidence="1">
    <location>
        <begin position="605"/>
        <end position="618"/>
    </location>
</feature>
<feature type="compositionally biased region" description="Polar residues" evidence="1">
    <location>
        <begin position="560"/>
        <end position="569"/>
    </location>
</feature>
<dbReference type="Proteomes" id="UP000027195">
    <property type="component" value="Unassembled WGS sequence"/>
</dbReference>
<feature type="region of interest" description="Disordered" evidence="1">
    <location>
        <begin position="237"/>
        <end position="650"/>
    </location>
</feature>
<feature type="compositionally biased region" description="Polar residues" evidence="1">
    <location>
        <begin position="343"/>
        <end position="353"/>
    </location>
</feature>
<protein>
    <submittedName>
        <fullName evidence="2">Uncharacterized protein</fullName>
    </submittedName>
</protein>
<feature type="compositionally biased region" description="Polar residues" evidence="1">
    <location>
        <begin position="1027"/>
        <end position="1037"/>
    </location>
</feature>
<feature type="compositionally biased region" description="Low complexity" evidence="1">
    <location>
        <begin position="311"/>
        <end position="332"/>
    </location>
</feature>
<dbReference type="OrthoDB" id="2689716at2759"/>
<feature type="region of interest" description="Disordered" evidence="1">
    <location>
        <begin position="201"/>
        <end position="224"/>
    </location>
</feature>
<accession>A0A067MJQ3</accession>
<feature type="compositionally biased region" description="Pro residues" evidence="1">
    <location>
        <begin position="206"/>
        <end position="220"/>
    </location>
</feature>
<dbReference type="InParanoid" id="A0A067MJQ3"/>
<feature type="compositionally biased region" description="Acidic residues" evidence="1">
    <location>
        <begin position="988"/>
        <end position="999"/>
    </location>
</feature>
<feature type="region of interest" description="Disordered" evidence="1">
    <location>
        <begin position="114"/>
        <end position="136"/>
    </location>
</feature>
<feature type="compositionally biased region" description="Basic and acidic residues" evidence="1">
    <location>
        <begin position="809"/>
        <end position="828"/>
    </location>
</feature>
<organism evidence="2 3">
    <name type="scientific">Botryobasidium botryosum (strain FD-172 SS1)</name>
    <dbReference type="NCBI Taxonomy" id="930990"/>
    <lineage>
        <taxon>Eukaryota</taxon>
        <taxon>Fungi</taxon>
        <taxon>Dikarya</taxon>
        <taxon>Basidiomycota</taxon>
        <taxon>Agaricomycotina</taxon>
        <taxon>Agaricomycetes</taxon>
        <taxon>Cantharellales</taxon>
        <taxon>Botryobasidiaceae</taxon>
        <taxon>Botryobasidium</taxon>
    </lineage>
</organism>
<feature type="region of interest" description="Disordered" evidence="1">
    <location>
        <begin position="804"/>
        <end position="833"/>
    </location>
</feature>
<feature type="region of interest" description="Disordered" evidence="1">
    <location>
        <begin position="166"/>
        <end position="185"/>
    </location>
</feature>
<dbReference type="HOGENOM" id="CLU_266267_0_0_1"/>
<feature type="region of interest" description="Disordered" evidence="1">
    <location>
        <begin position="1027"/>
        <end position="1060"/>
    </location>
</feature>
<evidence type="ECO:0000256" key="1">
    <source>
        <dbReference type="SAM" id="MobiDB-lite"/>
    </source>
</evidence>